<accession>A0A2S8BJL7</accession>
<sequence length="38" mass="4033">MYYRGGFDLAALRALGWPGEVSDLGAWVAGCSTAARGW</sequence>
<reference evidence="1 2" key="1">
    <citation type="journal article" date="2017" name="Int. J. Syst. Evol. Microbiol.">
        <title>Mycobacterium talmoniae sp. nov., a slowly growing mycobacterium isolated from human respiratory samples.</title>
        <authorList>
            <person name="Davidson R.M."/>
            <person name="DeGroote M.A."/>
            <person name="Marola J.L."/>
            <person name="Buss S."/>
            <person name="Jones V."/>
            <person name="McNeil M.R."/>
            <person name="Freifeld A.G."/>
            <person name="Elaine Epperson L."/>
            <person name="Hasan N.A."/>
            <person name="Jackson M."/>
            <person name="Iwen P.C."/>
            <person name="Salfinger M."/>
            <person name="Strong M."/>
        </authorList>
    </citation>
    <scope>NUCLEOTIDE SEQUENCE [LARGE SCALE GENOMIC DNA]</scope>
    <source>
        <strain evidence="1 2">ATCC BAA-2683</strain>
    </source>
</reference>
<evidence type="ECO:0000313" key="1">
    <source>
        <dbReference type="EMBL" id="PQM46887.1"/>
    </source>
</evidence>
<name>A0A2S8BJL7_9MYCO</name>
<proteinExistence type="predicted"/>
<comment type="caution">
    <text evidence="1">The sequence shown here is derived from an EMBL/GenBank/DDBJ whole genome shotgun (WGS) entry which is preliminary data.</text>
</comment>
<gene>
    <name evidence="1" type="ORF">C1Y40_02941</name>
</gene>
<dbReference type="Proteomes" id="UP000238296">
    <property type="component" value="Unassembled WGS sequence"/>
</dbReference>
<dbReference type="EMBL" id="PPEA01000423">
    <property type="protein sequence ID" value="PQM46887.1"/>
    <property type="molecule type" value="Genomic_DNA"/>
</dbReference>
<organism evidence="1 2">
    <name type="scientific">Mycobacterium talmoniae</name>
    <dbReference type="NCBI Taxonomy" id="1858794"/>
    <lineage>
        <taxon>Bacteria</taxon>
        <taxon>Bacillati</taxon>
        <taxon>Actinomycetota</taxon>
        <taxon>Actinomycetes</taxon>
        <taxon>Mycobacteriales</taxon>
        <taxon>Mycobacteriaceae</taxon>
        <taxon>Mycobacterium</taxon>
    </lineage>
</organism>
<dbReference type="AlphaFoldDB" id="A0A2S8BJL7"/>
<evidence type="ECO:0000313" key="2">
    <source>
        <dbReference type="Proteomes" id="UP000238296"/>
    </source>
</evidence>
<protein>
    <submittedName>
        <fullName evidence="1">Uncharacterized protein</fullName>
    </submittedName>
</protein>